<evidence type="ECO:0000256" key="2">
    <source>
        <dbReference type="ARBA" id="ARBA00015075"/>
    </source>
</evidence>
<evidence type="ECO:0000256" key="1">
    <source>
        <dbReference type="ARBA" id="ARBA00005230"/>
    </source>
</evidence>
<keyword evidence="5" id="KW-0804">Transcription</keyword>
<keyword evidence="4" id="KW-0805">Transcription regulation</keyword>
<evidence type="ECO:0000256" key="8">
    <source>
        <dbReference type="SAM" id="MobiDB-lite"/>
    </source>
</evidence>
<comment type="similarity">
    <text evidence="1">Belongs to the CcdB toxin family.</text>
</comment>
<gene>
    <name evidence="9" type="ORF">C6W88_14295</name>
</gene>
<evidence type="ECO:0000256" key="7">
    <source>
        <dbReference type="ARBA" id="ARBA00033135"/>
    </source>
</evidence>
<protein>
    <recommendedName>
        <fullName evidence="2">Toxin CcdB</fullName>
    </recommendedName>
    <alternativeName>
        <fullName evidence="7">Cytotoxic protein CcdB</fullName>
    </alternativeName>
    <alternativeName>
        <fullName evidence="6">Protein LetD</fullName>
    </alternativeName>
</protein>
<evidence type="ECO:0000256" key="6">
    <source>
        <dbReference type="ARBA" id="ARBA00029628"/>
    </source>
</evidence>
<dbReference type="Pfam" id="PF01845">
    <property type="entry name" value="CcdB"/>
    <property type="match status" value="1"/>
</dbReference>
<dbReference type="Gene3D" id="2.30.30.110">
    <property type="match status" value="1"/>
</dbReference>
<evidence type="ECO:0000256" key="5">
    <source>
        <dbReference type="ARBA" id="ARBA00023163"/>
    </source>
</evidence>
<organism evidence="9 10">
    <name type="scientific">Halomonas litopenaei</name>
    <dbReference type="NCBI Taxonomy" id="2109328"/>
    <lineage>
        <taxon>Bacteria</taxon>
        <taxon>Pseudomonadati</taxon>
        <taxon>Pseudomonadota</taxon>
        <taxon>Gammaproteobacteria</taxon>
        <taxon>Oceanospirillales</taxon>
        <taxon>Halomonadaceae</taxon>
        <taxon>Halomonas</taxon>
    </lineage>
</organism>
<evidence type="ECO:0000313" key="10">
    <source>
        <dbReference type="Proteomes" id="UP000241895"/>
    </source>
</evidence>
<proteinExistence type="inferred from homology"/>
<dbReference type="InterPro" id="IPR002712">
    <property type="entry name" value="CcdB"/>
</dbReference>
<dbReference type="Proteomes" id="UP000241895">
    <property type="component" value="Unassembled WGS sequence"/>
</dbReference>
<dbReference type="InterPro" id="IPR011067">
    <property type="entry name" value="Plasmid_toxin/cell-grow_inhib"/>
</dbReference>
<accession>A0ABX5IXB8</accession>
<name>A0ABX5IXB8_9GAMM</name>
<evidence type="ECO:0000256" key="4">
    <source>
        <dbReference type="ARBA" id="ARBA00023015"/>
    </source>
</evidence>
<feature type="region of interest" description="Disordered" evidence="8">
    <location>
        <begin position="40"/>
        <end position="70"/>
    </location>
</feature>
<sequence length="92" mass="10562">MPQFDVYANPSASTKRMYPYLLDIQSDTLSELATRIVVPPKRKSLSGRKKAAPPCANSDPRQRRTVDPYPTNRIITCQRFKKAHRHSRAHAR</sequence>
<feature type="compositionally biased region" description="Basic residues" evidence="8">
    <location>
        <begin position="40"/>
        <end position="51"/>
    </location>
</feature>
<evidence type="ECO:0000313" key="9">
    <source>
        <dbReference type="EMBL" id="PTL94108.1"/>
    </source>
</evidence>
<keyword evidence="10" id="KW-1185">Reference proteome</keyword>
<comment type="caution">
    <text evidence="9">The sequence shown here is derived from an EMBL/GenBank/DDBJ whole genome shotgun (WGS) entry which is preliminary data.</text>
</comment>
<reference evidence="9 10" key="1">
    <citation type="submission" date="2018-03" db="EMBL/GenBank/DDBJ databases">
        <authorList>
            <person name="Zhou J."/>
            <person name="Li X."/>
            <person name="Xue M."/>
            <person name="Yin J."/>
        </authorList>
    </citation>
    <scope>NUCLEOTIDE SEQUENCE [LARGE SCALE GENOMIC DNA]</scope>
    <source>
        <strain evidence="9 10">SYSU ZJ2214</strain>
    </source>
</reference>
<dbReference type="EMBL" id="PXNS01000007">
    <property type="protein sequence ID" value="PTL94108.1"/>
    <property type="molecule type" value="Genomic_DNA"/>
</dbReference>
<dbReference type="SUPFAM" id="SSF50118">
    <property type="entry name" value="Cell growth inhibitor/plasmid maintenance toxic component"/>
    <property type="match status" value="1"/>
</dbReference>
<keyword evidence="3" id="KW-0678">Repressor</keyword>
<evidence type="ECO:0000256" key="3">
    <source>
        <dbReference type="ARBA" id="ARBA00022491"/>
    </source>
</evidence>